<evidence type="ECO:0000313" key="3">
    <source>
        <dbReference type="Proteomes" id="UP000557392"/>
    </source>
</evidence>
<sequence length="219" mass="24936">MYYGLSPDVYLAEVDGDIVLLDARANAYFCLPRVHTRGVKAALLGNHRFRPSADLLDELEAAGLFGLIDTPPDAPPVESRARRDLFRLPGARARLTPWRAWLLIRVAVRTRLRLGLFRPRRWLAVVARRNAHGREDDGECLLALARLARDIQPFAPAMSSCLPSSLFLLDLLQRHGLRARWVFGVRTYPFEAHCWVEHDDIVLNDSLEHVRWFTPIVAV</sequence>
<evidence type="ECO:0000259" key="1">
    <source>
        <dbReference type="Pfam" id="PF13471"/>
    </source>
</evidence>
<feature type="domain" description="Microcin J25-processing protein McjB C-terminal" evidence="1">
    <location>
        <begin position="106"/>
        <end position="217"/>
    </location>
</feature>
<organism evidence="2 3">
    <name type="scientific">Sphingomonas kyeonggiensis</name>
    <dbReference type="NCBI Taxonomy" id="1268553"/>
    <lineage>
        <taxon>Bacteria</taxon>
        <taxon>Pseudomonadati</taxon>
        <taxon>Pseudomonadota</taxon>
        <taxon>Alphaproteobacteria</taxon>
        <taxon>Sphingomonadales</taxon>
        <taxon>Sphingomonadaceae</taxon>
        <taxon>Sphingomonas</taxon>
    </lineage>
</organism>
<proteinExistence type="predicted"/>
<dbReference type="NCBIfam" id="NF033537">
    <property type="entry name" value="lasso_biosyn_B2"/>
    <property type="match status" value="1"/>
</dbReference>
<dbReference type="RefSeq" id="WP_183998590.1">
    <property type="nucleotide sequence ID" value="NZ_JACIEH010000002.1"/>
</dbReference>
<protein>
    <recommendedName>
        <fullName evidence="1">Microcin J25-processing protein McjB C-terminal domain-containing protein</fullName>
    </recommendedName>
</protein>
<comment type="caution">
    <text evidence="2">The sequence shown here is derived from an EMBL/GenBank/DDBJ whole genome shotgun (WGS) entry which is preliminary data.</text>
</comment>
<name>A0A7W6JTK6_9SPHN</name>
<reference evidence="2 3" key="1">
    <citation type="submission" date="2020-08" db="EMBL/GenBank/DDBJ databases">
        <title>Genomic Encyclopedia of Type Strains, Phase IV (KMG-IV): sequencing the most valuable type-strain genomes for metagenomic binning, comparative biology and taxonomic classification.</title>
        <authorList>
            <person name="Goeker M."/>
        </authorList>
    </citation>
    <scope>NUCLEOTIDE SEQUENCE [LARGE SCALE GENOMIC DNA]</scope>
    <source>
        <strain evidence="2 3">DSM 101806</strain>
    </source>
</reference>
<dbReference type="Pfam" id="PF13471">
    <property type="entry name" value="Transglut_core3"/>
    <property type="match status" value="1"/>
</dbReference>
<dbReference type="EMBL" id="JACIEH010000002">
    <property type="protein sequence ID" value="MBB4099303.1"/>
    <property type="molecule type" value="Genomic_DNA"/>
</dbReference>
<accession>A0A7W6JTK6</accession>
<gene>
    <name evidence="2" type="ORF">GGR46_002867</name>
</gene>
<dbReference type="AlphaFoldDB" id="A0A7W6JTK6"/>
<dbReference type="InterPro" id="IPR032708">
    <property type="entry name" value="McjB_C"/>
</dbReference>
<evidence type="ECO:0000313" key="2">
    <source>
        <dbReference type="EMBL" id="MBB4099303.1"/>
    </source>
</evidence>
<dbReference type="Proteomes" id="UP000557392">
    <property type="component" value="Unassembled WGS sequence"/>
</dbReference>
<dbReference type="InterPro" id="IPR053521">
    <property type="entry name" value="McjB-like"/>
</dbReference>
<keyword evidence="3" id="KW-1185">Reference proteome</keyword>